<sequence length="403" mass="43403">MAQVEPVILGSTASAPQRSPQMAMATESIDNIDLPSSPVAGTPHGTSASSRGKVTGWLLKRKSEGVTSRLFRSANKRYFTLDFEGHLFYYAHTEGNKNASLPVAFRNLLSVEPFEADSLNDGVIDEQDSSDQLGEQRKGSKEAQQHHRTWVPKISFSALKRQGPAKHHGFMLRIVGKEMEWLCSSKAEADSWIAALREAITLGAEARAGEETSKAITLGAEARAGEETSKVESSTSAGSSPKAPLSPRSDAEDSVPEVCMPRSSPEAIAEAQEALSGKKVNSPRNTRAFGAEEPMEADAKDAGTAAARPSRRGLGNLLPRRLGGRSRASERSQAEGATVTSLEFEAELLKEAGTQAWTDDEGDRAGVASNPVSEVTRRYEDKGRGLSVKERLAQMDFSDDEDE</sequence>
<dbReference type="Gene3D" id="2.30.29.30">
    <property type="entry name" value="Pleckstrin-homology domain (PH domain)/Phosphotyrosine-binding domain (PTB)"/>
    <property type="match status" value="1"/>
</dbReference>
<feature type="region of interest" description="Disordered" evidence="1">
    <location>
        <begin position="218"/>
        <end position="339"/>
    </location>
</feature>
<protein>
    <recommendedName>
        <fullName evidence="2">PH domain-containing protein</fullName>
    </recommendedName>
</protein>
<feature type="compositionally biased region" description="Basic and acidic residues" evidence="1">
    <location>
        <begin position="375"/>
        <end position="393"/>
    </location>
</feature>
<feature type="compositionally biased region" description="Basic and acidic residues" evidence="1">
    <location>
        <begin position="134"/>
        <end position="145"/>
    </location>
</feature>
<dbReference type="AlphaFoldDB" id="A0A7S4PY80"/>
<feature type="region of interest" description="Disordered" evidence="1">
    <location>
        <begin position="1"/>
        <end position="23"/>
    </location>
</feature>
<reference evidence="3" key="1">
    <citation type="submission" date="2021-01" db="EMBL/GenBank/DDBJ databases">
        <authorList>
            <person name="Corre E."/>
            <person name="Pelletier E."/>
            <person name="Niang G."/>
            <person name="Scheremetjew M."/>
            <person name="Finn R."/>
            <person name="Kale V."/>
            <person name="Holt S."/>
            <person name="Cochrane G."/>
            <person name="Meng A."/>
            <person name="Brown T."/>
            <person name="Cohen L."/>
        </authorList>
    </citation>
    <scope>NUCLEOTIDE SEQUENCE</scope>
    <source>
        <strain evidence="3">CCMP3105</strain>
    </source>
</reference>
<evidence type="ECO:0000256" key="1">
    <source>
        <dbReference type="SAM" id="MobiDB-lite"/>
    </source>
</evidence>
<feature type="domain" description="PH" evidence="2">
    <location>
        <begin position="51"/>
        <end position="201"/>
    </location>
</feature>
<dbReference type="EMBL" id="HBNR01009150">
    <property type="protein sequence ID" value="CAE4566398.1"/>
    <property type="molecule type" value="Transcribed_RNA"/>
</dbReference>
<accession>A0A7S4PY80</accession>
<gene>
    <name evidence="3" type="ORF">AMON00008_LOCUS6017</name>
</gene>
<feature type="region of interest" description="Disordered" evidence="1">
    <location>
        <begin position="353"/>
        <end position="403"/>
    </location>
</feature>
<dbReference type="SUPFAM" id="SSF50729">
    <property type="entry name" value="PH domain-like"/>
    <property type="match status" value="1"/>
</dbReference>
<evidence type="ECO:0000259" key="2">
    <source>
        <dbReference type="PROSITE" id="PS50003"/>
    </source>
</evidence>
<dbReference type="SMART" id="SM00233">
    <property type="entry name" value="PH"/>
    <property type="match status" value="1"/>
</dbReference>
<organism evidence="3">
    <name type="scientific">Alexandrium monilatum</name>
    <dbReference type="NCBI Taxonomy" id="311494"/>
    <lineage>
        <taxon>Eukaryota</taxon>
        <taxon>Sar</taxon>
        <taxon>Alveolata</taxon>
        <taxon>Dinophyceae</taxon>
        <taxon>Gonyaulacales</taxon>
        <taxon>Pyrocystaceae</taxon>
        <taxon>Alexandrium</taxon>
    </lineage>
</organism>
<dbReference type="PROSITE" id="PS50003">
    <property type="entry name" value="PH_DOMAIN"/>
    <property type="match status" value="1"/>
</dbReference>
<feature type="region of interest" description="Disordered" evidence="1">
    <location>
        <begin position="32"/>
        <end position="51"/>
    </location>
</feature>
<proteinExistence type="predicted"/>
<feature type="region of interest" description="Disordered" evidence="1">
    <location>
        <begin position="120"/>
        <end position="148"/>
    </location>
</feature>
<dbReference type="InterPro" id="IPR001849">
    <property type="entry name" value="PH_domain"/>
</dbReference>
<dbReference type="InterPro" id="IPR011993">
    <property type="entry name" value="PH-like_dom_sf"/>
</dbReference>
<evidence type="ECO:0000313" key="3">
    <source>
        <dbReference type="EMBL" id="CAE4566398.1"/>
    </source>
</evidence>
<feature type="compositionally biased region" description="Polar residues" evidence="1">
    <location>
        <begin position="11"/>
        <end position="20"/>
    </location>
</feature>
<name>A0A7S4PY80_9DINO</name>
<feature type="compositionally biased region" description="Low complexity" evidence="1">
    <location>
        <begin position="302"/>
        <end position="321"/>
    </location>
</feature>